<evidence type="ECO:0000313" key="2">
    <source>
        <dbReference type="EMBL" id="CAB4162778.1"/>
    </source>
</evidence>
<proteinExistence type="predicted"/>
<accession>A0A6J5MI41</accession>
<dbReference type="EMBL" id="LR796418">
    <property type="protein sequence ID" value="CAB4143319.1"/>
    <property type="molecule type" value="Genomic_DNA"/>
</dbReference>
<gene>
    <name evidence="1" type="ORF">UFOVP436_114</name>
    <name evidence="2" type="ORF">UFOVP784_114</name>
</gene>
<organism evidence="1">
    <name type="scientific">uncultured Caudovirales phage</name>
    <dbReference type="NCBI Taxonomy" id="2100421"/>
    <lineage>
        <taxon>Viruses</taxon>
        <taxon>Duplodnaviria</taxon>
        <taxon>Heunggongvirae</taxon>
        <taxon>Uroviricota</taxon>
        <taxon>Caudoviricetes</taxon>
        <taxon>Peduoviridae</taxon>
        <taxon>Maltschvirus</taxon>
        <taxon>Maltschvirus maltsch</taxon>
    </lineage>
</organism>
<name>A0A6J5MI41_9CAUD</name>
<sequence>MLIVTPGQTVEVPFVYRDGYEYVDPETNITIFLKRGYNTAGASILGPYIYNITAALAASPDTTQLFENGSYVERNSEGSYTLFMKIPSNMFDGEYTIAINAMAGGSLDSKEIPLQSKSAIEASFDNYSLTEKTVALNNKSKYRKIGQFDTNNILLIGHTDAIEPYGIQKINSIQDGINLLRADFNSPLLRGVFDAYSCGARDIYVMSAGYMSEYVENVAERNAPRLIDSVNNTYNFYELYYNRLIECYNLLSEYEFFDIIVPLETSIIGTGEVNFVNQLAVYCNAIQENTGEITIGIIGSRTGGINSEDTASLLAKDFDIPSIVDDNGYILEDTGKHVVLVYGEMIFNHKQIQRSYAASAAAAIAGMISSTQVNLGLSKKRIPSALSIFGVDLSTDEVKQLNAKGINAITRGGRSRKFGGPYDIYLSSDYTQSISESFKDVSNVRLAAMVIAEVQSISQNSIGKFAYGKMIDKVKALLGFLQRNQIIIDFQVDPYADKNIKGKIYLNITLKSSRTLREISFNIATGRGV</sequence>
<evidence type="ECO:0000313" key="1">
    <source>
        <dbReference type="EMBL" id="CAB4143319.1"/>
    </source>
</evidence>
<dbReference type="EMBL" id="LR796737">
    <property type="protein sequence ID" value="CAB4162778.1"/>
    <property type="molecule type" value="Genomic_DNA"/>
</dbReference>
<reference evidence="1" key="1">
    <citation type="submission" date="2020-04" db="EMBL/GenBank/DDBJ databases">
        <authorList>
            <person name="Chiriac C."/>
            <person name="Salcher M."/>
            <person name="Ghai R."/>
            <person name="Kavagutti S V."/>
        </authorList>
    </citation>
    <scope>NUCLEOTIDE SEQUENCE</scope>
</reference>
<protein>
    <submittedName>
        <fullName evidence="1">Uncharacterized protein</fullName>
    </submittedName>
</protein>